<name>A0ABX6EXS4_KLUMA</name>
<dbReference type="EMBL" id="CP015059">
    <property type="protein sequence ID" value="QGN17145.1"/>
    <property type="molecule type" value="Genomic_DNA"/>
</dbReference>
<dbReference type="PROSITE" id="PS50850">
    <property type="entry name" value="MFS"/>
    <property type="match status" value="1"/>
</dbReference>
<evidence type="ECO:0000256" key="1">
    <source>
        <dbReference type="ARBA" id="ARBA00004141"/>
    </source>
</evidence>
<dbReference type="PANTHER" id="PTHR43791">
    <property type="entry name" value="PERMEASE-RELATED"/>
    <property type="match status" value="1"/>
</dbReference>
<feature type="transmembrane region" description="Helical" evidence="6">
    <location>
        <begin position="238"/>
        <end position="260"/>
    </location>
</feature>
<evidence type="ECO:0000256" key="4">
    <source>
        <dbReference type="ARBA" id="ARBA00022989"/>
    </source>
</evidence>
<evidence type="ECO:0000256" key="3">
    <source>
        <dbReference type="ARBA" id="ARBA00022692"/>
    </source>
</evidence>
<feature type="transmembrane region" description="Helical" evidence="6">
    <location>
        <begin position="377"/>
        <end position="394"/>
    </location>
</feature>
<dbReference type="Pfam" id="PF07690">
    <property type="entry name" value="MFS_1"/>
    <property type="match status" value="1"/>
</dbReference>
<dbReference type="PANTHER" id="PTHR43791:SF1">
    <property type="entry name" value="ALLANTOATE PERMEASE"/>
    <property type="match status" value="1"/>
</dbReference>
<feature type="transmembrane region" description="Helical" evidence="6">
    <location>
        <begin position="344"/>
        <end position="368"/>
    </location>
</feature>
<sequence>MVSSSVSLDAKDLTINKVESIEEASVTDAQLLSVISPSGKVVVIDDVVDEAMEFAKHHEHITLTKEEDRAVKRKLDMIVMPLFSFLYMIQFMDKTCISFAAVMGIQKDYHMVKDMYSWTTSCFYLGYLCASPLAAVLLQKLPSMRTSAACIVIWGVIQCLHVTSKSYATFILLRTLLGVLEAFVSPIFVIMMNQYYKKSEHFGYIGVLYGCNGLGTVILALVSFGLYKHLHAYSMEAYKVLFLIVGCFTILNGLMILAIMPNTPAGAKFLSEREKLVVLERIRGNNQGFGSKKFKFHQMKECFMDVRTWLYFFIGISVAIPNGGISSFGSIILKGLGYSTSKSLLMKAPIGACELVGLVVLPFISIFVKKRMVVSEIYLLLCVMSSAMLAFAKNKNAALAGYYITGIAPVGIITVTSCVASNTAGHTKKLTANAISLIGYSAGNIIGPQTFRSSDAPNYPKAKAAIVGCYCAAIVLMAAMTWLNVRENNKRDRLQAELGDKYVEIENQEFADLTDFENPAFRYSI</sequence>
<evidence type="ECO:0000313" key="8">
    <source>
        <dbReference type="EMBL" id="QGN17145.1"/>
    </source>
</evidence>
<feature type="transmembrane region" description="Helical" evidence="6">
    <location>
        <begin position="463"/>
        <end position="485"/>
    </location>
</feature>
<keyword evidence="5 6" id="KW-0472">Membrane</keyword>
<feature type="transmembrane region" description="Helical" evidence="6">
    <location>
        <begin position="115"/>
        <end position="138"/>
    </location>
</feature>
<feature type="transmembrane region" description="Helical" evidence="6">
    <location>
        <begin position="400"/>
        <end position="420"/>
    </location>
</feature>
<proteinExistence type="predicted"/>
<evidence type="ECO:0000313" key="9">
    <source>
        <dbReference type="Proteomes" id="UP000422736"/>
    </source>
</evidence>
<dbReference type="Gene3D" id="1.20.1250.20">
    <property type="entry name" value="MFS general substrate transporter like domains"/>
    <property type="match status" value="2"/>
</dbReference>
<evidence type="ECO:0000259" key="7">
    <source>
        <dbReference type="PROSITE" id="PS50850"/>
    </source>
</evidence>
<protein>
    <submittedName>
        <fullName evidence="8">Allantoate permease</fullName>
    </submittedName>
</protein>
<evidence type="ECO:0000256" key="6">
    <source>
        <dbReference type="SAM" id="Phobius"/>
    </source>
</evidence>
<dbReference type="Proteomes" id="UP000422736">
    <property type="component" value="Chromosome 6"/>
</dbReference>
<feature type="domain" description="Major facilitator superfamily (MFS) profile" evidence="7">
    <location>
        <begin position="79"/>
        <end position="490"/>
    </location>
</feature>
<evidence type="ECO:0000256" key="2">
    <source>
        <dbReference type="ARBA" id="ARBA00022448"/>
    </source>
</evidence>
<feature type="transmembrane region" description="Helical" evidence="6">
    <location>
        <begin position="202"/>
        <end position="226"/>
    </location>
</feature>
<organism evidence="8 9">
    <name type="scientific">Kluyveromyces marxianus</name>
    <name type="common">Yeast</name>
    <name type="synonym">Candida kefyr</name>
    <dbReference type="NCBI Taxonomy" id="4911"/>
    <lineage>
        <taxon>Eukaryota</taxon>
        <taxon>Fungi</taxon>
        <taxon>Dikarya</taxon>
        <taxon>Ascomycota</taxon>
        <taxon>Saccharomycotina</taxon>
        <taxon>Saccharomycetes</taxon>
        <taxon>Saccharomycetales</taxon>
        <taxon>Saccharomycetaceae</taxon>
        <taxon>Kluyveromyces</taxon>
    </lineage>
</organism>
<evidence type="ECO:0000256" key="5">
    <source>
        <dbReference type="ARBA" id="ARBA00023136"/>
    </source>
</evidence>
<comment type="subcellular location">
    <subcellularLocation>
        <location evidence="1">Membrane</location>
        <topology evidence="1">Multi-pass membrane protein</topology>
    </subcellularLocation>
</comment>
<keyword evidence="2" id="KW-0813">Transport</keyword>
<feature type="transmembrane region" description="Helical" evidence="6">
    <location>
        <begin position="170"/>
        <end position="190"/>
    </location>
</feature>
<keyword evidence="4 6" id="KW-1133">Transmembrane helix</keyword>
<dbReference type="InterPro" id="IPR020846">
    <property type="entry name" value="MFS_dom"/>
</dbReference>
<dbReference type="InterPro" id="IPR011701">
    <property type="entry name" value="MFS"/>
</dbReference>
<keyword evidence="9" id="KW-1185">Reference proteome</keyword>
<gene>
    <name evidence="8" type="primary">DAL5</name>
    <name evidence="8" type="ORF">FIM1_3876</name>
</gene>
<dbReference type="SUPFAM" id="SSF103473">
    <property type="entry name" value="MFS general substrate transporter"/>
    <property type="match status" value="1"/>
</dbReference>
<dbReference type="InterPro" id="IPR036259">
    <property type="entry name" value="MFS_trans_sf"/>
</dbReference>
<feature type="transmembrane region" description="Helical" evidence="6">
    <location>
        <begin position="309"/>
        <end position="332"/>
    </location>
</feature>
<keyword evidence="3 6" id="KW-0812">Transmembrane</keyword>
<feature type="transmembrane region" description="Helical" evidence="6">
    <location>
        <begin position="78"/>
        <end position="103"/>
    </location>
</feature>
<accession>A0ABX6EXS4</accession>
<reference evidence="8 9" key="1">
    <citation type="submission" date="2016-03" db="EMBL/GenBank/DDBJ databases">
        <title>How can Kluyveromyces marxianus grow so fast - potential evolutionary course in Saccharomyces Complex revealed by comparative genomics.</title>
        <authorList>
            <person name="Mo W."/>
            <person name="Lu W."/>
            <person name="Yang X."/>
            <person name="Qi J."/>
            <person name="Lv H."/>
        </authorList>
    </citation>
    <scope>NUCLEOTIDE SEQUENCE [LARGE SCALE GENOMIC DNA]</scope>
    <source>
        <strain evidence="8 9">FIM1</strain>
    </source>
</reference>